<keyword evidence="2" id="KW-1185">Reference proteome</keyword>
<reference evidence="1" key="1">
    <citation type="submission" date="2023-06" db="EMBL/GenBank/DDBJ databases">
        <authorList>
            <consortium name="Lawrence Berkeley National Laboratory"/>
            <person name="Ahrendt S."/>
            <person name="Sahu N."/>
            <person name="Indic B."/>
            <person name="Wong-Bajracharya J."/>
            <person name="Merenyi Z."/>
            <person name="Ke H.-M."/>
            <person name="Monk M."/>
            <person name="Kocsube S."/>
            <person name="Drula E."/>
            <person name="Lipzen A."/>
            <person name="Balint B."/>
            <person name="Henrissat B."/>
            <person name="Andreopoulos B."/>
            <person name="Martin F.M."/>
            <person name="Harder C.B."/>
            <person name="Rigling D."/>
            <person name="Ford K.L."/>
            <person name="Foster G.D."/>
            <person name="Pangilinan J."/>
            <person name="Papanicolaou A."/>
            <person name="Barry K."/>
            <person name="LaButti K."/>
            <person name="Viragh M."/>
            <person name="Koriabine M."/>
            <person name="Yan M."/>
            <person name="Riley R."/>
            <person name="Champramary S."/>
            <person name="Plett K.L."/>
            <person name="Tsai I.J."/>
            <person name="Slot J."/>
            <person name="Sipos G."/>
            <person name="Plett J."/>
            <person name="Nagy L.G."/>
            <person name="Grigoriev I.V."/>
        </authorList>
    </citation>
    <scope>NUCLEOTIDE SEQUENCE</scope>
    <source>
        <strain evidence="1">ICMP 16352</strain>
    </source>
</reference>
<sequence length="357" mass="40173">MYEGETGGGKHRRRRILTIQELVDSEPGMFRENICYLYCRSSGKSVPGLTNEKDKRRRLCGETLGRLGCGSGGIDEGDNARYGSRRLIDYHWGLEEDDGYDEKRWMPSFRLDVWWLGRLLVGRRGRQNRSSLGIELLPGELADSECYPKSSEWAGLKGLSFGGFALRKIRNPLVKKVAVDGGGRNPEHLLPNLSIVQVEVWPEERPEGAESRNRRAKKSNEAWKSCPLPMRPDVVGWRGRSETPITASLSSLTVIEDRTTTPSESLLCHARPAFYLLYQLRSSSYQHLPLMVFRTTPGFFVWRRNPLAMDDSEESLFVGNVIVAFSAIPSYPSLHLPSPLPSLVFGSPSPALWCTKS</sequence>
<comment type="caution">
    <text evidence="1">The sequence shown here is derived from an EMBL/GenBank/DDBJ whole genome shotgun (WGS) entry which is preliminary data.</text>
</comment>
<proteinExistence type="predicted"/>
<name>A0AA39NN23_9AGAR</name>
<evidence type="ECO:0000313" key="2">
    <source>
        <dbReference type="Proteomes" id="UP001175227"/>
    </source>
</evidence>
<evidence type="ECO:0000313" key="1">
    <source>
        <dbReference type="EMBL" id="KAK0468651.1"/>
    </source>
</evidence>
<dbReference type="EMBL" id="JAUEPR010000069">
    <property type="protein sequence ID" value="KAK0468651.1"/>
    <property type="molecule type" value="Genomic_DNA"/>
</dbReference>
<organism evidence="1 2">
    <name type="scientific">Armillaria novae-zelandiae</name>
    <dbReference type="NCBI Taxonomy" id="153914"/>
    <lineage>
        <taxon>Eukaryota</taxon>
        <taxon>Fungi</taxon>
        <taxon>Dikarya</taxon>
        <taxon>Basidiomycota</taxon>
        <taxon>Agaricomycotina</taxon>
        <taxon>Agaricomycetes</taxon>
        <taxon>Agaricomycetidae</taxon>
        <taxon>Agaricales</taxon>
        <taxon>Marasmiineae</taxon>
        <taxon>Physalacriaceae</taxon>
        <taxon>Armillaria</taxon>
    </lineage>
</organism>
<protein>
    <submittedName>
        <fullName evidence="1">Uncharacterized protein</fullName>
    </submittedName>
</protein>
<dbReference type="Proteomes" id="UP001175227">
    <property type="component" value="Unassembled WGS sequence"/>
</dbReference>
<accession>A0AA39NN23</accession>
<gene>
    <name evidence="1" type="ORF">IW261DRAFT_1426245</name>
</gene>
<dbReference type="AlphaFoldDB" id="A0AA39NN23"/>